<evidence type="ECO:0000313" key="2">
    <source>
        <dbReference type="Proteomes" id="UP001060085"/>
    </source>
</evidence>
<accession>A0ACB9ZRT5</accession>
<protein>
    <submittedName>
        <fullName evidence="1">Uncharacterized protein</fullName>
    </submittedName>
</protein>
<dbReference type="EMBL" id="CM044708">
    <property type="protein sequence ID" value="KAI5650298.1"/>
    <property type="molecule type" value="Genomic_DNA"/>
</dbReference>
<comment type="caution">
    <text evidence="1">The sequence shown here is derived from an EMBL/GenBank/DDBJ whole genome shotgun (WGS) entry which is preliminary data.</text>
</comment>
<dbReference type="Proteomes" id="UP001060085">
    <property type="component" value="Linkage Group LG08"/>
</dbReference>
<organism evidence="1 2">
    <name type="scientific">Catharanthus roseus</name>
    <name type="common">Madagascar periwinkle</name>
    <name type="synonym">Vinca rosea</name>
    <dbReference type="NCBI Taxonomy" id="4058"/>
    <lineage>
        <taxon>Eukaryota</taxon>
        <taxon>Viridiplantae</taxon>
        <taxon>Streptophyta</taxon>
        <taxon>Embryophyta</taxon>
        <taxon>Tracheophyta</taxon>
        <taxon>Spermatophyta</taxon>
        <taxon>Magnoliopsida</taxon>
        <taxon>eudicotyledons</taxon>
        <taxon>Gunneridae</taxon>
        <taxon>Pentapetalae</taxon>
        <taxon>asterids</taxon>
        <taxon>lamiids</taxon>
        <taxon>Gentianales</taxon>
        <taxon>Apocynaceae</taxon>
        <taxon>Rauvolfioideae</taxon>
        <taxon>Vinceae</taxon>
        <taxon>Catharanthinae</taxon>
        <taxon>Catharanthus</taxon>
    </lineage>
</organism>
<evidence type="ECO:0000313" key="1">
    <source>
        <dbReference type="EMBL" id="KAI5650298.1"/>
    </source>
</evidence>
<name>A0ACB9ZRT5_CATRO</name>
<reference evidence="2" key="1">
    <citation type="journal article" date="2023" name="Nat. Plants">
        <title>Single-cell RNA sequencing provides a high-resolution roadmap for understanding the multicellular compartmentation of specialized metabolism.</title>
        <authorList>
            <person name="Sun S."/>
            <person name="Shen X."/>
            <person name="Li Y."/>
            <person name="Li Y."/>
            <person name="Wang S."/>
            <person name="Li R."/>
            <person name="Zhang H."/>
            <person name="Shen G."/>
            <person name="Guo B."/>
            <person name="Wei J."/>
            <person name="Xu J."/>
            <person name="St-Pierre B."/>
            <person name="Chen S."/>
            <person name="Sun C."/>
        </authorList>
    </citation>
    <scope>NUCLEOTIDE SEQUENCE [LARGE SCALE GENOMIC DNA]</scope>
</reference>
<proteinExistence type="predicted"/>
<sequence length="100" mass="11425">MATQLPQPQGRYAGLLSLHRFILQAGVAANIVTHNLLLTTYMDCRKTDAAMEHYKILIKGLVDSKKSKRAMESKVEMLSKGLYSYLMSRPSQYFESRRDI</sequence>
<keyword evidence="2" id="KW-1185">Reference proteome</keyword>
<gene>
    <name evidence="1" type="ORF">M9H77_36303</name>
</gene>